<dbReference type="EMBL" id="KL584757">
    <property type="protein sequence ID" value="KEQ95974.1"/>
    <property type="molecule type" value="Genomic_DNA"/>
</dbReference>
<dbReference type="STRING" id="1043005.A0A074YIQ8"/>
<evidence type="ECO:0000313" key="3">
    <source>
        <dbReference type="Proteomes" id="UP000030641"/>
    </source>
</evidence>
<dbReference type="GO" id="GO:0005524">
    <property type="term" value="F:ATP binding"/>
    <property type="evidence" value="ECO:0007669"/>
    <property type="project" value="InterPro"/>
</dbReference>
<dbReference type="RefSeq" id="XP_013344399.1">
    <property type="nucleotide sequence ID" value="XM_013488945.1"/>
</dbReference>
<dbReference type="SUPFAM" id="SSF56112">
    <property type="entry name" value="Protein kinase-like (PK-like)"/>
    <property type="match status" value="1"/>
</dbReference>
<sequence>MNHPPGVPLKPGQHWVLAKTIRYASERHKGIYLWHQLDVDNSIIGQLVLKHILADPVDNVLPAGSPGEGQLREVYIAPLAMWTEKGWVIYMPYFAFGNLTDFIKAQDVRIPEPFAWYLFQRLAKACVSMKENIGYRTVDGRGRDYKIVHVDLHPDNIFLGAPGCLGQHAPFPIYQPAYIGNFGRAQIAHIGEDTSQRKLCGWCRPEWAALELFGYNYDGEISPREEWQVELSSYTNIWQIGYIMLRVLQRNMRTASIPWDTMKKHEWTPSYVGDPPSTEKLQHYSNELLVLIDRF</sequence>
<organism evidence="2 3">
    <name type="scientific">Aureobasidium subglaciale (strain EXF-2481)</name>
    <name type="common">Aureobasidium pullulans var. subglaciale</name>
    <dbReference type="NCBI Taxonomy" id="1043005"/>
    <lineage>
        <taxon>Eukaryota</taxon>
        <taxon>Fungi</taxon>
        <taxon>Dikarya</taxon>
        <taxon>Ascomycota</taxon>
        <taxon>Pezizomycotina</taxon>
        <taxon>Dothideomycetes</taxon>
        <taxon>Dothideomycetidae</taxon>
        <taxon>Dothideales</taxon>
        <taxon>Saccotheciaceae</taxon>
        <taxon>Aureobasidium</taxon>
    </lineage>
</organism>
<dbReference type="Proteomes" id="UP000030641">
    <property type="component" value="Unassembled WGS sequence"/>
</dbReference>
<evidence type="ECO:0000259" key="1">
    <source>
        <dbReference type="PROSITE" id="PS50011"/>
    </source>
</evidence>
<dbReference type="HOGENOM" id="CLU_1083960_0_0_1"/>
<proteinExistence type="predicted"/>
<dbReference type="Gene3D" id="1.10.510.10">
    <property type="entry name" value="Transferase(Phosphotransferase) domain 1"/>
    <property type="match status" value="1"/>
</dbReference>
<dbReference type="GeneID" id="25367116"/>
<gene>
    <name evidence="2" type="ORF">AUEXF2481DRAFT_4234</name>
</gene>
<dbReference type="InterPro" id="IPR000719">
    <property type="entry name" value="Prot_kinase_dom"/>
</dbReference>
<protein>
    <recommendedName>
        <fullName evidence="1">Protein kinase domain-containing protein</fullName>
    </recommendedName>
</protein>
<dbReference type="OrthoDB" id="310217at2759"/>
<dbReference type="InParanoid" id="A0A074YIQ8"/>
<reference evidence="2 3" key="1">
    <citation type="journal article" date="2014" name="BMC Genomics">
        <title>Genome sequencing of four Aureobasidium pullulans varieties: biotechnological potential, stress tolerance, and description of new species.</title>
        <authorList>
            <person name="Gostin Ar C."/>
            <person name="Ohm R.A."/>
            <person name="Kogej T."/>
            <person name="Sonjak S."/>
            <person name="Turk M."/>
            <person name="Zajc J."/>
            <person name="Zalar P."/>
            <person name="Grube M."/>
            <person name="Sun H."/>
            <person name="Han J."/>
            <person name="Sharma A."/>
            <person name="Chiniquy J."/>
            <person name="Ngan C.Y."/>
            <person name="Lipzen A."/>
            <person name="Barry K."/>
            <person name="Grigoriev I.V."/>
            <person name="Gunde-Cimerman N."/>
        </authorList>
    </citation>
    <scope>NUCLEOTIDE SEQUENCE [LARGE SCALE GENOMIC DNA]</scope>
    <source>
        <strain evidence="2 3">EXF-2481</strain>
    </source>
</reference>
<dbReference type="PROSITE" id="PS50011">
    <property type="entry name" value="PROTEIN_KINASE_DOM"/>
    <property type="match status" value="1"/>
</dbReference>
<feature type="domain" description="Protein kinase" evidence="1">
    <location>
        <begin position="1"/>
        <end position="295"/>
    </location>
</feature>
<dbReference type="GO" id="GO:0004672">
    <property type="term" value="F:protein kinase activity"/>
    <property type="evidence" value="ECO:0007669"/>
    <property type="project" value="InterPro"/>
</dbReference>
<evidence type="ECO:0000313" key="2">
    <source>
        <dbReference type="EMBL" id="KEQ95974.1"/>
    </source>
</evidence>
<dbReference type="AlphaFoldDB" id="A0A074YIQ8"/>
<name>A0A074YIQ8_AURSE</name>
<dbReference type="InterPro" id="IPR011009">
    <property type="entry name" value="Kinase-like_dom_sf"/>
</dbReference>
<keyword evidence="3" id="KW-1185">Reference proteome</keyword>
<accession>A0A074YIQ8</accession>